<gene>
    <name evidence="3" type="ORF">NCTC11685_04290</name>
    <name evidence="2" type="ORF">NCTC11694_04260</name>
</gene>
<evidence type="ECO:0000313" key="2">
    <source>
        <dbReference type="EMBL" id="STR43001.1"/>
    </source>
</evidence>
<reference evidence="4 5" key="1">
    <citation type="submission" date="2018-06" db="EMBL/GenBank/DDBJ databases">
        <authorList>
            <consortium name="Pathogen Informatics"/>
            <person name="Doyle S."/>
        </authorList>
    </citation>
    <scope>NUCLEOTIDE SEQUENCE [LARGE SCALE GENOMIC DNA]</scope>
    <source>
        <strain evidence="3 4">NCTC11685</strain>
        <strain evidence="2 5">NCTC11694</strain>
    </source>
</reference>
<comment type="caution">
    <text evidence="2">The sequence shown here is derived from an EMBL/GenBank/DDBJ whole genome shotgun (WGS) entry which is preliminary data.</text>
</comment>
<dbReference type="EMBL" id="UGMS01000002">
    <property type="protein sequence ID" value="STW66537.1"/>
    <property type="molecule type" value="Genomic_DNA"/>
</dbReference>
<dbReference type="PROSITE" id="PS50931">
    <property type="entry name" value="HTH_LYSR"/>
    <property type="match status" value="1"/>
</dbReference>
<protein>
    <submittedName>
        <fullName evidence="2">LysR family transcriptional regulator</fullName>
    </submittedName>
</protein>
<dbReference type="InterPro" id="IPR000847">
    <property type="entry name" value="LysR_HTH_N"/>
</dbReference>
<dbReference type="Proteomes" id="UP000255050">
    <property type="component" value="Unassembled WGS sequence"/>
</dbReference>
<sequence length="33" mass="3371">MDRLSAMALLVKVAELGSMSAAARALLRIAAAV</sequence>
<organism evidence="2 5">
    <name type="scientific">Klebsiella michiganensis</name>
    <dbReference type="NCBI Taxonomy" id="1134687"/>
    <lineage>
        <taxon>Bacteria</taxon>
        <taxon>Pseudomonadati</taxon>
        <taxon>Pseudomonadota</taxon>
        <taxon>Gammaproteobacteria</taxon>
        <taxon>Enterobacterales</taxon>
        <taxon>Enterobacteriaceae</taxon>
        <taxon>Klebsiella/Raoultella group</taxon>
        <taxon>Klebsiella</taxon>
    </lineage>
</organism>
<name>A0A7H4M3M5_9ENTR</name>
<evidence type="ECO:0000259" key="1">
    <source>
        <dbReference type="PROSITE" id="PS50931"/>
    </source>
</evidence>
<dbReference type="AlphaFoldDB" id="A0A7H4M3M5"/>
<dbReference type="Proteomes" id="UP000254863">
    <property type="component" value="Unassembled WGS sequence"/>
</dbReference>
<accession>A0A7H4M3M5</accession>
<dbReference type="EMBL" id="UGJR01000002">
    <property type="protein sequence ID" value="STR43001.1"/>
    <property type="molecule type" value="Genomic_DNA"/>
</dbReference>
<dbReference type="GO" id="GO:0003700">
    <property type="term" value="F:DNA-binding transcription factor activity"/>
    <property type="evidence" value="ECO:0007669"/>
    <property type="project" value="InterPro"/>
</dbReference>
<proteinExistence type="predicted"/>
<evidence type="ECO:0000313" key="5">
    <source>
        <dbReference type="Proteomes" id="UP000255050"/>
    </source>
</evidence>
<evidence type="ECO:0000313" key="3">
    <source>
        <dbReference type="EMBL" id="STW66537.1"/>
    </source>
</evidence>
<evidence type="ECO:0000313" key="4">
    <source>
        <dbReference type="Proteomes" id="UP000254863"/>
    </source>
</evidence>
<feature type="domain" description="HTH lysR-type" evidence="1">
    <location>
        <begin position="1"/>
        <end position="33"/>
    </location>
</feature>